<dbReference type="Pfam" id="PF01593">
    <property type="entry name" value="Amino_oxidase"/>
    <property type="match status" value="1"/>
</dbReference>
<evidence type="ECO:0000256" key="11">
    <source>
        <dbReference type="RuleBase" id="RU367069"/>
    </source>
</evidence>
<protein>
    <recommendedName>
        <fullName evidence="4 11">Protoporphyrinogen oxidase</fullName>
        <ecNumber evidence="4 11">1.3.3.4</ecNumber>
    </recommendedName>
</protein>
<keyword evidence="14" id="KW-1185">Reference proteome</keyword>
<keyword evidence="5 11" id="KW-0285">Flavoprotein</keyword>
<dbReference type="GO" id="GO:0004729">
    <property type="term" value="F:oxygen-dependent protoporphyrinogen oxidase activity"/>
    <property type="evidence" value="ECO:0007669"/>
    <property type="project" value="UniProtKB-UniRule"/>
</dbReference>
<accession>A0A2T9Z010</accession>
<evidence type="ECO:0000256" key="10">
    <source>
        <dbReference type="ARBA" id="ARBA00047554"/>
    </source>
</evidence>
<evidence type="ECO:0000256" key="9">
    <source>
        <dbReference type="ARBA" id="ARBA00023244"/>
    </source>
</evidence>
<dbReference type="Proteomes" id="UP000245383">
    <property type="component" value="Unassembled WGS sequence"/>
</dbReference>
<dbReference type="SUPFAM" id="SSF54373">
    <property type="entry name" value="FAD-linked reductases, C-terminal domain"/>
    <property type="match status" value="1"/>
</dbReference>
<gene>
    <name evidence="13" type="ORF">BB561_000192</name>
</gene>
<keyword evidence="8 11" id="KW-0350">Heme biosynthesis</keyword>
<comment type="function">
    <text evidence="1 11">Catalyzes the 6-electron oxidation of protoporphyrinogen-IX to form protoporphyrin-IX.</text>
</comment>
<name>A0A2T9Z010_9FUNG</name>
<dbReference type="InterPro" id="IPR002937">
    <property type="entry name" value="Amino_oxidase"/>
</dbReference>
<dbReference type="PANTHER" id="PTHR42923:SF3">
    <property type="entry name" value="PROTOPORPHYRINOGEN OXIDASE"/>
    <property type="match status" value="1"/>
</dbReference>
<evidence type="ECO:0000313" key="13">
    <source>
        <dbReference type="EMBL" id="PVU97930.1"/>
    </source>
</evidence>
<dbReference type="InterPro" id="IPR004572">
    <property type="entry name" value="Protoporphyrinogen_oxidase"/>
</dbReference>
<comment type="catalytic activity">
    <reaction evidence="10 11">
        <text>protoporphyrinogen IX + 3 O2 = protoporphyrin IX + 3 H2O2</text>
        <dbReference type="Rhea" id="RHEA:25576"/>
        <dbReference type="ChEBI" id="CHEBI:15379"/>
        <dbReference type="ChEBI" id="CHEBI:16240"/>
        <dbReference type="ChEBI" id="CHEBI:57306"/>
        <dbReference type="ChEBI" id="CHEBI:57307"/>
        <dbReference type="EC" id="1.3.3.4"/>
    </reaction>
</comment>
<dbReference type="AlphaFoldDB" id="A0A2T9Z010"/>
<evidence type="ECO:0000256" key="1">
    <source>
        <dbReference type="ARBA" id="ARBA00002600"/>
    </source>
</evidence>
<evidence type="ECO:0000259" key="12">
    <source>
        <dbReference type="Pfam" id="PF01593"/>
    </source>
</evidence>
<comment type="similarity">
    <text evidence="3 11">Belongs to the protoporphyrinogen/coproporphyrinogen oxidase family. Protoporphyrinogen oxidase subfamily.</text>
</comment>
<dbReference type="EMBL" id="MBFR01000005">
    <property type="protein sequence ID" value="PVU97930.1"/>
    <property type="molecule type" value="Genomic_DNA"/>
</dbReference>
<keyword evidence="7 11" id="KW-0560">Oxidoreductase</keyword>
<dbReference type="EC" id="1.3.3.4" evidence="4 11"/>
<evidence type="ECO:0000313" key="14">
    <source>
        <dbReference type="Proteomes" id="UP000245383"/>
    </source>
</evidence>
<sequence>MSITKIQKTSSSFTILGGGIAGLTTAYNLCKKLPHASKFKKPTITVVEASDRLGGWIKSDKHKLSNGLDILCEKGPRTLRLDGGRESMAMLELIDDLGIHDQVIFTPKSSPASTNRFVYYNKSLNSVPSKPIHIFSRISPAVRPVFRALFNDLLTKKNTPTDKTDESVAQLLERRFGKKIDDCLSSAILAGIYGADSNKLSARMVLNRLWKADRLHGKVSTGINKAVEHSKNIIGKDSFLISQLDIESKDWKTRYNSNADFWQKVHSSSVLSFVDGIQTLSDAIYNNIKSQANIKIITQDPCVKINRPLSSQNTVSVKLQSGLDIESGKVVNTVPLHQSKSFFENEALPKILTSNEYSSICLVNLTYQGKGICPVDGFGFLVPRDSWEEIGIIGVVFDSCCLPGQDRGSDITRFTVMMGGPTYEKMFKSNQSIQNDNLVSIATRSIKKALGITADPIHVDSSVLEDCIPLFSVNYHEQLAEYHTWLQSWNGSLFVTGAAFGGPGINPIILHAKDAATQLLSDLNIGSFKHNYDKPFTGLDVITKLY</sequence>
<organism evidence="13 14">
    <name type="scientific">Smittium simulii</name>
    <dbReference type="NCBI Taxonomy" id="133385"/>
    <lineage>
        <taxon>Eukaryota</taxon>
        <taxon>Fungi</taxon>
        <taxon>Fungi incertae sedis</taxon>
        <taxon>Zoopagomycota</taxon>
        <taxon>Kickxellomycotina</taxon>
        <taxon>Harpellomycetes</taxon>
        <taxon>Harpellales</taxon>
        <taxon>Legeriomycetaceae</taxon>
        <taxon>Smittium</taxon>
    </lineage>
</organism>
<dbReference type="SUPFAM" id="SSF51905">
    <property type="entry name" value="FAD/NAD(P)-binding domain"/>
    <property type="match status" value="1"/>
</dbReference>
<dbReference type="OrthoDB" id="438553at2759"/>
<reference evidence="13 14" key="1">
    <citation type="journal article" date="2018" name="MBio">
        <title>Comparative Genomics Reveals the Core Gene Toolbox for the Fungus-Insect Symbiosis.</title>
        <authorList>
            <person name="Wang Y."/>
            <person name="Stata M."/>
            <person name="Wang W."/>
            <person name="Stajich J.E."/>
            <person name="White M.M."/>
            <person name="Moncalvo J.M."/>
        </authorList>
    </citation>
    <scope>NUCLEOTIDE SEQUENCE [LARGE SCALE GENOMIC DNA]</scope>
    <source>
        <strain evidence="13 14">SWE-8-4</strain>
    </source>
</reference>
<dbReference type="UniPathway" id="UPA00251">
    <property type="reaction ID" value="UER00324"/>
</dbReference>
<dbReference type="PANTHER" id="PTHR42923">
    <property type="entry name" value="PROTOPORPHYRINOGEN OXIDASE"/>
    <property type="match status" value="1"/>
</dbReference>
<dbReference type="InterPro" id="IPR050464">
    <property type="entry name" value="Zeta_carotene_desat/Oxidored"/>
</dbReference>
<dbReference type="GO" id="GO:0005743">
    <property type="term" value="C:mitochondrial inner membrane"/>
    <property type="evidence" value="ECO:0007669"/>
    <property type="project" value="UniProtKB-SubCell"/>
</dbReference>
<evidence type="ECO:0000256" key="3">
    <source>
        <dbReference type="ARBA" id="ARBA00010551"/>
    </source>
</evidence>
<dbReference type="Gene3D" id="3.50.50.60">
    <property type="entry name" value="FAD/NAD(P)-binding domain"/>
    <property type="match status" value="1"/>
</dbReference>
<evidence type="ECO:0000256" key="5">
    <source>
        <dbReference type="ARBA" id="ARBA00022630"/>
    </source>
</evidence>
<evidence type="ECO:0000256" key="4">
    <source>
        <dbReference type="ARBA" id="ARBA00012867"/>
    </source>
</evidence>
<evidence type="ECO:0000256" key="6">
    <source>
        <dbReference type="ARBA" id="ARBA00022827"/>
    </source>
</evidence>
<proteinExistence type="inferred from homology"/>
<evidence type="ECO:0000256" key="7">
    <source>
        <dbReference type="ARBA" id="ARBA00023002"/>
    </source>
</evidence>
<feature type="domain" description="Amine oxidase" evidence="12">
    <location>
        <begin position="20"/>
        <end position="518"/>
    </location>
</feature>
<keyword evidence="9 11" id="KW-0627">Porphyrin biosynthesis</keyword>
<comment type="subcellular location">
    <subcellularLocation>
        <location evidence="11">Mitochondrion inner membrane</location>
    </subcellularLocation>
</comment>
<comment type="pathway">
    <text evidence="2 11">Porphyrin-containing compound metabolism; protoporphyrin-IX biosynthesis; protoporphyrin-IX from protoporphyrinogen-IX: step 1/1.</text>
</comment>
<keyword evidence="6 11" id="KW-0274">FAD</keyword>
<dbReference type="GO" id="GO:0006782">
    <property type="term" value="P:protoporphyrinogen IX biosynthetic process"/>
    <property type="evidence" value="ECO:0007669"/>
    <property type="project" value="UniProtKB-UniRule"/>
</dbReference>
<evidence type="ECO:0000256" key="2">
    <source>
        <dbReference type="ARBA" id="ARBA00005073"/>
    </source>
</evidence>
<evidence type="ECO:0000256" key="8">
    <source>
        <dbReference type="ARBA" id="ARBA00023133"/>
    </source>
</evidence>
<dbReference type="NCBIfam" id="TIGR00562">
    <property type="entry name" value="proto_IX_ox"/>
    <property type="match status" value="1"/>
</dbReference>
<comment type="cofactor">
    <cofactor evidence="11">
        <name>FAD</name>
        <dbReference type="ChEBI" id="CHEBI:57692"/>
    </cofactor>
    <text evidence="11">Binds 1 FAD per subunit.</text>
</comment>
<comment type="caution">
    <text evidence="13">The sequence shown here is derived from an EMBL/GenBank/DDBJ whole genome shotgun (WGS) entry which is preliminary data.</text>
</comment>
<dbReference type="InterPro" id="IPR036188">
    <property type="entry name" value="FAD/NAD-bd_sf"/>
</dbReference>
<dbReference type="STRING" id="133385.A0A2T9Z010"/>